<sequence length="155" mass="16885">MSTLGLRCGDQNAGLSRPLPDAPRPDCLECSGEDAGIARFPLTELGRNQARRQADIVREIESRVSGLGRYASSLGRAQQTAEIAFGGGPFDSDPRLVEIDIGEFSGARMKDLLRSHAELLPETGWIGTTACRPARIFRGLRRGSALFWTICRGLR</sequence>
<organism evidence="2 3">
    <name type="scientific">Paracoccus cavernae</name>
    <dbReference type="NCBI Taxonomy" id="1571207"/>
    <lineage>
        <taxon>Bacteria</taxon>
        <taxon>Pseudomonadati</taxon>
        <taxon>Pseudomonadota</taxon>
        <taxon>Alphaproteobacteria</taxon>
        <taxon>Rhodobacterales</taxon>
        <taxon>Paracoccaceae</taxon>
        <taxon>Paracoccus</taxon>
    </lineage>
</organism>
<dbReference type="InterPro" id="IPR013078">
    <property type="entry name" value="His_Pase_superF_clade-1"/>
</dbReference>
<evidence type="ECO:0000313" key="3">
    <source>
        <dbReference type="Proteomes" id="UP001243846"/>
    </source>
</evidence>
<evidence type="ECO:0000313" key="2">
    <source>
        <dbReference type="EMBL" id="MDN3711007.1"/>
    </source>
</evidence>
<feature type="region of interest" description="Disordered" evidence="1">
    <location>
        <begin position="1"/>
        <end position="22"/>
    </location>
</feature>
<comment type="caution">
    <text evidence="2">The sequence shown here is derived from an EMBL/GenBank/DDBJ whole genome shotgun (WGS) entry which is preliminary data.</text>
</comment>
<dbReference type="Gene3D" id="3.40.50.1240">
    <property type="entry name" value="Phosphoglycerate mutase-like"/>
    <property type="match status" value="1"/>
</dbReference>
<dbReference type="InterPro" id="IPR029033">
    <property type="entry name" value="His_PPase_superfam"/>
</dbReference>
<dbReference type="Pfam" id="PF00300">
    <property type="entry name" value="His_Phos_1"/>
    <property type="match status" value="1"/>
</dbReference>
<protein>
    <submittedName>
        <fullName evidence="2">Histidine phosphatase family protein</fullName>
    </submittedName>
</protein>
<reference evidence="3" key="1">
    <citation type="journal article" date="2019" name="Int. J. Syst. Evol. Microbiol.">
        <title>The Global Catalogue of Microorganisms (GCM) 10K type strain sequencing project: providing services to taxonomists for standard genome sequencing and annotation.</title>
        <authorList>
            <consortium name="The Broad Institute Genomics Platform"/>
            <consortium name="The Broad Institute Genome Sequencing Center for Infectious Disease"/>
            <person name="Wu L."/>
            <person name="Ma J."/>
        </authorList>
    </citation>
    <scope>NUCLEOTIDE SEQUENCE [LARGE SCALE GENOMIC DNA]</scope>
    <source>
        <strain evidence="3">CECT 8482</strain>
    </source>
</reference>
<evidence type="ECO:0000256" key="1">
    <source>
        <dbReference type="SAM" id="MobiDB-lite"/>
    </source>
</evidence>
<keyword evidence="3" id="KW-1185">Reference proteome</keyword>
<dbReference type="CDD" id="cd07067">
    <property type="entry name" value="HP_PGM_like"/>
    <property type="match status" value="1"/>
</dbReference>
<name>A0ABT8D6H4_9RHOB</name>
<dbReference type="Proteomes" id="UP001243846">
    <property type="component" value="Unassembled WGS sequence"/>
</dbReference>
<gene>
    <name evidence="2" type="ORF">QWZ10_02795</name>
</gene>
<proteinExistence type="predicted"/>
<dbReference type="EMBL" id="JAUFRC010000001">
    <property type="protein sequence ID" value="MDN3711007.1"/>
    <property type="molecule type" value="Genomic_DNA"/>
</dbReference>
<dbReference type="SUPFAM" id="SSF53254">
    <property type="entry name" value="Phosphoglycerate mutase-like"/>
    <property type="match status" value="1"/>
</dbReference>
<accession>A0ABT8D6H4</accession>